<accession>A0A2S7WNI1</accession>
<name>A0A2S7WNI1_9FLAO</name>
<organism evidence="2 3">
    <name type="scientific">Polaribacter porphyrae</name>
    <dbReference type="NCBI Taxonomy" id="1137780"/>
    <lineage>
        <taxon>Bacteria</taxon>
        <taxon>Pseudomonadati</taxon>
        <taxon>Bacteroidota</taxon>
        <taxon>Flavobacteriia</taxon>
        <taxon>Flavobacteriales</taxon>
        <taxon>Flavobacteriaceae</taxon>
    </lineage>
</organism>
<dbReference type="SMART" id="SM00287">
    <property type="entry name" value="SH3b"/>
    <property type="match status" value="1"/>
</dbReference>
<dbReference type="AlphaFoldDB" id="A0A2S7WNI1"/>
<proteinExistence type="predicted"/>
<dbReference type="Proteomes" id="UP000238882">
    <property type="component" value="Unassembled WGS sequence"/>
</dbReference>
<sequence length="228" mass="26371">MCILFFNNINSQSISNDESYLDNDFWEFKIRLANCVIKKDKEALKNLLYDKVLDCWDAFDCAGPEGCNKEQFINTFFKTKKSKHWDILQKSIQIGFRKVVDTTNYKHINIKRDTVVFEAPSFSKDFVTNDASKVIILAENLNLRKNPTLKSTILTKISYGAYNCEIDENGSITTYFGDKIEWIKISLNDGVTGYVSKKFTSAYLDRKIKVAKINGEWKIIMYLCNLNI</sequence>
<feature type="domain" description="SH3b" evidence="1">
    <location>
        <begin position="130"/>
        <end position="204"/>
    </location>
</feature>
<comment type="caution">
    <text evidence="2">The sequence shown here is derived from an EMBL/GenBank/DDBJ whole genome shotgun (WGS) entry which is preliminary data.</text>
</comment>
<protein>
    <recommendedName>
        <fullName evidence="1">SH3b domain-containing protein</fullName>
    </recommendedName>
</protein>
<gene>
    <name evidence="2" type="ORF">BTO18_08195</name>
</gene>
<evidence type="ECO:0000259" key="1">
    <source>
        <dbReference type="PROSITE" id="PS51781"/>
    </source>
</evidence>
<evidence type="ECO:0000313" key="2">
    <source>
        <dbReference type="EMBL" id="PQJ79150.1"/>
    </source>
</evidence>
<keyword evidence="3" id="KW-1185">Reference proteome</keyword>
<evidence type="ECO:0000313" key="3">
    <source>
        <dbReference type="Proteomes" id="UP000238882"/>
    </source>
</evidence>
<reference evidence="2 3" key="1">
    <citation type="submission" date="2016-12" db="EMBL/GenBank/DDBJ databases">
        <title>Trade-off between light-utilization and light-protection in marine flavobacteria.</title>
        <authorList>
            <person name="Kumagai Y."/>
            <person name="Yoshizawa S."/>
            <person name="Kogure K."/>
            <person name="Iwasaki W."/>
        </authorList>
    </citation>
    <scope>NUCLEOTIDE SEQUENCE [LARGE SCALE GENOMIC DNA]</scope>
    <source>
        <strain evidence="2 3">NBRC 108759</strain>
    </source>
</reference>
<dbReference type="InterPro" id="IPR003646">
    <property type="entry name" value="SH3-like_bac-type"/>
</dbReference>
<dbReference type="Gene3D" id="2.30.30.40">
    <property type="entry name" value="SH3 Domains"/>
    <property type="match status" value="1"/>
</dbReference>
<dbReference type="PROSITE" id="PS51781">
    <property type="entry name" value="SH3B"/>
    <property type="match status" value="1"/>
</dbReference>
<dbReference type="EMBL" id="MSCN01000001">
    <property type="protein sequence ID" value="PQJ79150.1"/>
    <property type="molecule type" value="Genomic_DNA"/>
</dbReference>